<evidence type="ECO:0000313" key="3">
    <source>
        <dbReference type="EMBL" id="CAI0558688.1"/>
    </source>
</evidence>
<dbReference type="EMBL" id="CAMGYJ010000011">
    <property type="protein sequence ID" value="CAI0558674.1"/>
    <property type="molecule type" value="Genomic_DNA"/>
</dbReference>
<keyword evidence="4" id="KW-1185">Reference proteome</keyword>
<dbReference type="PROSITE" id="PS50011">
    <property type="entry name" value="PROTEIN_KINASE_DOM"/>
    <property type="match status" value="1"/>
</dbReference>
<accession>A0AAV0RQB5</accession>
<dbReference type="Gene3D" id="1.10.510.10">
    <property type="entry name" value="Transferase(Phosphotransferase) domain 1"/>
    <property type="match status" value="1"/>
</dbReference>
<dbReference type="Proteomes" id="UP001154282">
    <property type="component" value="Unassembled WGS sequence"/>
</dbReference>
<proteinExistence type="predicted"/>
<sequence length="43" mass="4919">MDIWALGCTVLEMLTGEIPWTRLHDVEDVLMEVRNGCQPEFLG</sequence>
<name>A0AAV0RQB5_9ROSI</name>
<dbReference type="GO" id="GO:0004672">
    <property type="term" value="F:protein kinase activity"/>
    <property type="evidence" value="ECO:0007669"/>
    <property type="project" value="InterPro"/>
</dbReference>
<protein>
    <recommendedName>
        <fullName evidence="1">Protein kinase domain-containing protein</fullName>
    </recommendedName>
</protein>
<dbReference type="InterPro" id="IPR000719">
    <property type="entry name" value="Prot_kinase_dom"/>
</dbReference>
<dbReference type="SUPFAM" id="SSF56112">
    <property type="entry name" value="Protein kinase-like (PK-like)"/>
    <property type="match status" value="1"/>
</dbReference>
<organism evidence="3 4">
    <name type="scientific">Linum tenue</name>
    <dbReference type="NCBI Taxonomy" id="586396"/>
    <lineage>
        <taxon>Eukaryota</taxon>
        <taxon>Viridiplantae</taxon>
        <taxon>Streptophyta</taxon>
        <taxon>Embryophyta</taxon>
        <taxon>Tracheophyta</taxon>
        <taxon>Spermatophyta</taxon>
        <taxon>Magnoliopsida</taxon>
        <taxon>eudicotyledons</taxon>
        <taxon>Gunneridae</taxon>
        <taxon>Pentapetalae</taxon>
        <taxon>rosids</taxon>
        <taxon>fabids</taxon>
        <taxon>Malpighiales</taxon>
        <taxon>Linaceae</taxon>
        <taxon>Linum</taxon>
    </lineage>
</organism>
<gene>
    <name evidence="2" type="ORF">LITE_LOCUS48865</name>
    <name evidence="3" type="ORF">LITE_LOCUS48869</name>
</gene>
<reference evidence="3" key="1">
    <citation type="submission" date="2022-08" db="EMBL/GenBank/DDBJ databases">
        <authorList>
            <person name="Gutierrez-Valencia J."/>
        </authorList>
    </citation>
    <scope>NUCLEOTIDE SEQUENCE</scope>
</reference>
<feature type="domain" description="Protein kinase" evidence="1">
    <location>
        <begin position="1"/>
        <end position="43"/>
    </location>
</feature>
<dbReference type="InterPro" id="IPR011009">
    <property type="entry name" value="Kinase-like_dom_sf"/>
</dbReference>
<comment type="caution">
    <text evidence="3">The sequence shown here is derived from an EMBL/GenBank/DDBJ whole genome shotgun (WGS) entry which is preliminary data.</text>
</comment>
<dbReference type="GO" id="GO:0005524">
    <property type="term" value="F:ATP binding"/>
    <property type="evidence" value="ECO:0007669"/>
    <property type="project" value="InterPro"/>
</dbReference>
<evidence type="ECO:0000259" key="1">
    <source>
        <dbReference type="PROSITE" id="PS50011"/>
    </source>
</evidence>
<dbReference type="EMBL" id="CAMGYJ010000011">
    <property type="protein sequence ID" value="CAI0558688.1"/>
    <property type="molecule type" value="Genomic_DNA"/>
</dbReference>
<dbReference type="AlphaFoldDB" id="A0AAV0RQB5"/>
<evidence type="ECO:0000313" key="2">
    <source>
        <dbReference type="EMBL" id="CAI0558674.1"/>
    </source>
</evidence>
<evidence type="ECO:0000313" key="4">
    <source>
        <dbReference type="Proteomes" id="UP001154282"/>
    </source>
</evidence>